<keyword evidence="2" id="KW-1185">Reference proteome</keyword>
<sequence length="49" mass="5318">MEEVGAVGKVIELRICSTKKSVKAARKMKPAKQGKGAVKTADLIYKTKQ</sequence>
<accession>B8I8Y1</accession>
<dbReference type="Proteomes" id="UP000001349">
    <property type="component" value="Chromosome"/>
</dbReference>
<evidence type="ECO:0000313" key="1">
    <source>
        <dbReference type="EMBL" id="ACL77313.1"/>
    </source>
</evidence>
<organism evidence="1 2">
    <name type="scientific">Ruminiclostridium cellulolyticum (strain ATCC 35319 / DSM 5812 / JCM 6584 / H10)</name>
    <name type="common">Clostridium cellulolyticum</name>
    <dbReference type="NCBI Taxonomy" id="394503"/>
    <lineage>
        <taxon>Bacteria</taxon>
        <taxon>Bacillati</taxon>
        <taxon>Bacillota</taxon>
        <taxon>Clostridia</taxon>
        <taxon>Eubacteriales</taxon>
        <taxon>Oscillospiraceae</taxon>
        <taxon>Ruminiclostridium</taxon>
    </lineage>
</organism>
<dbReference type="AlphaFoldDB" id="B8I8Y1"/>
<dbReference type="HOGENOM" id="CLU_3134078_0_0_9"/>
<protein>
    <submittedName>
        <fullName evidence="1">Uncharacterized protein</fullName>
    </submittedName>
</protein>
<proteinExistence type="predicted"/>
<dbReference type="EMBL" id="CP001348">
    <property type="protein sequence ID" value="ACL77313.1"/>
    <property type="molecule type" value="Genomic_DNA"/>
</dbReference>
<reference evidence="1 2" key="1">
    <citation type="submission" date="2009-01" db="EMBL/GenBank/DDBJ databases">
        <title>Complete sequence of Clostridium cellulolyticum H10.</title>
        <authorList>
            <consortium name="US DOE Joint Genome Institute"/>
            <person name="Lucas S."/>
            <person name="Copeland A."/>
            <person name="Lapidus A."/>
            <person name="Glavina del Rio T."/>
            <person name="Dalin E."/>
            <person name="Tice H."/>
            <person name="Bruce D."/>
            <person name="Goodwin L."/>
            <person name="Pitluck S."/>
            <person name="Chertkov O."/>
            <person name="Saunders E."/>
            <person name="Brettin T."/>
            <person name="Detter J.C."/>
            <person name="Han C."/>
            <person name="Larimer F."/>
            <person name="Land M."/>
            <person name="Hauser L."/>
            <person name="Kyrpides N."/>
            <person name="Ivanova N."/>
            <person name="Zhou J."/>
            <person name="Richardson P."/>
        </authorList>
    </citation>
    <scope>NUCLEOTIDE SEQUENCE [LARGE SCALE GENOMIC DNA]</scope>
    <source>
        <strain evidence="2">ATCC 35319 / DSM 5812 / JCM 6584 / H10</strain>
    </source>
</reference>
<gene>
    <name evidence="1" type="ordered locus">Ccel_3021</name>
</gene>
<evidence type="ECO:0000313" key="2">
    <source>
        <dbReference type="Proteomes" id="UP000001349"/>
    </source>
</evidence>
<name>B8I8Y1_RUMCH</name>
<dbReference type="KEGG" id="cce:Ccel_3021"/>